<accession>A0A9D4JMU5</accession>
<evidence type="ECO:0000313" key="3">
    <source>
        <dbReference type="Proteomes" id="UP000828390"/>
    </source>
</evidence>
<reference evidence="2" key="1">
    <citation type="journal article" date="2019" name="bioRxiv">
        <title>The Genome of the Zebra Mussel, Dreissena polymorpha: A Resource for Invasive Species Research.</title>
        <authorList>
            <person name="McCartney M.A."/>
            <person name="Auch B."/>
            <person name="Kono T."/>
            <person name="Mallez S."/>
            <person name="Zhang Y."/>
            <person name="Obille A."/>
            <person name="Becker A."/>
            <person name="Abrahante J.E."/>
            <person name="Garbe J."/>
            <person name="Badalamenti J.P."/>
            <person name="Herman A."/>
            <person name="Mangelson H."/>
            <person name="Liachko I."/>
            <person name="Sullivan S."/>
            <person name="Sone E.D."/>
            <person name="Koren S."/>
            <person name="Silverstein K.A.T."/>
            <person name="Beckman K.B."/>
            <person name="Gohl D.M."/>
        </authorList>
    </citation>
    <scope>NUCLEOTIDE SEQUENCE</scope>
    <source>
        <strain evidence="2">Duluth1</strain>
        <tissue evidence="2">Whole animal</tissue>
    </source>
</reference>
<keyword evidence="1" id="KW-0472">Membrane</keyword>
<dbReference type="EMBL" id="JAIWYP010000005">
    <property type="protein sequence ID" value="KAH3817925.1"/>
    <property type="molecule type" value="Genomic_DNA"/>
</dbReference>
<evidence type="ECO:0000313" key="2">
    <source>
        <dbReference type="EMBL" id="KAH3817925.1"/>
    </source>
</evidence>
<gene>
    <name evidence="2" type="ORF">DPMN_119496</name>
</gene>
<feature type="transmembrane region" description="Helical" evidence="1">
    <location>
        <begin position="46"/>
        <end position="72"/>
    </location>
</feature>
<comment type="caution">
    <text evidence="2">The sequence shown here is derived from an EMBL/GenBank/DDBJ whole genome shotgun (WGS) entry which is preliminary data.</text>
</comment>
<organism evidence="2 3">
    <name type="scientific">Dreissena polymorpha</name>
    <name type="common">Zebra mussel</name>
    <name type="synonym">Mytilus polymorpha</name>
    <dbReference type="NCBI Taxonomy" id="45954"/>
    <lineage>
        <taxon>Eukaryota</taxon>
        <taxon>Metazoa</taxon>
        <taxon>Spiralia</taxon>
        <taxon>Lophotrochozoa</taxon>
        <taxon>Mollusca</taxon>
        <taxon>Bivalvia</taxon>
        <taxon>Autobranchia</taxon>
        <taxon>Heteroconchia</taxon>
        <taxon>Euheterodonta</taxon>
        <taxon>Imparidentia</taxon>
        <taxon>Neoheterodontei</taxon>
        <taxon>Myida</taxon>
        <taxon>Dreissenoidea</taxon>
        <taxon>Dreissenidae</taxon>
        <taxon>Dreissena</taxon>
    </lineage>
</organism>
<keyword evidence="1" id="KW-0812">Transmembrane</keyword>
<sequence length="146" mass="16113">MSTLDSVCNLAMKHTLPTMLTFGKPLYWKAAEIIIDVPQSSCLKSIVLMLGCFQTLIHLLGTIGFIIEGIGLKTYLRLFMGKMPLGRLCQGKLFRRLCGAILVLTSAYTASLYQEGPDIKILLVQAEDLYSSILMGEATQMVHVLT</sequence>
<protein>
    <submittedName>
        <fullName evidence="2">Uncharacterized protein</fullName>
    </submittedName>
</protein>
<feature type="transmembrane region" description="Helical" evidence="1">
    <location>
        <begin position="93"/>
        <end position="113"/>
    </location>
</feature>
<keyword evidence="3" id="KW-1185">Reference proteome</keyword>
<reference evidence="2" key="2">
    <citation type="submission" date="2020-11" db="EMBL/GenBank/DDBJ databases">
        <authorList>
            <person name="McCartney M.A."/>
            <person name="Auch B."/>
            <person name="Kono T."/>
            <person name="Mallez S."/>
            <person name="Becker A."/>
            <person name="Gohl D.M."/>
            <person name="Silverstein K.A.T."/>
            <person name="Koren S."/>
            <person name="Bechman K.B."/>
            <person name="Herman A."/>
            <person name="Abrahante J.E."/>
            <person name="Garbe J."/>
        </authorList>
    </citation>
    <scope>NUCLEOTIDE SEQUENCE</scope>
    <source>
        <strain evidence="2">Duluth1</strain>
        <tissue evidence="2">Whole animal</tissue>
    </source>
</reference>
<dbReference type="Proteomes" id="UP000828390">
    <property type="component" value="Unassembled WGS sequence"/>
</dbReference>
<keyword evidence="1" id="KW-1133">Transmembrane helix</keyword>
<proteinExistence type="predicted"/>
<evidence type="ECO:0000256" key="1">
    <source>
        <dbReference type="SAM" id="Phobius"/>
    </source>
</evidence>
<name>A0A9D4JMU5_DREPO</name>
<dbReference type="AlphaFoldDB" id="A0A9D4JMU5"/>